<feature type="domain" description="Hemerythrin-like" evidence="1">
    <location>
        <begin position="16"/>
        <end position="133"/>
    </location>
</feature>
<dbReference type="SUPFAM" id="SSF55785">
    <property type="entry name" value="PYP-like sensor domain (PAS domain)"/>
    <property type="match status" value="1"/>
</dbReference>
<sequence length="325" mass="38716">MDNLINNIERFPQGHPVRVYIEENILIKQLFEEIFKVDAKEDFQLFFNLFNQISQVEKHFSRKENQLFPYLEKYGWTSPSQGMWAFHDQIRAEIKVVRKAIEEKDLDNILNDLIVVFNSLSQLMLVEENRLLPNAMNLLNEEDWKEMYEGDCEIGWMFSTPPAQYPPKAQEEYVHPSLDTKKRKLSFSLEDRTHFDEGYLTMEQVNFIFKFLPVDITYVDENDKVVFYNRGDDRVFPRSAGIIGREVKFCHPPKSVDQVLKILEEFKAGRQDTAEFWIEFKGKFIHIRYFAIRDDERNYKGVIEMSQDVTEIRALEGQKRLLDWN</sequence>
<dbReference type="GO" id="GO:0005886">
    <property type="term" value="C:plasma membrane"/>
    <property type="evidence" value="ECO:0007669"/>
    <property type="project" value="TreeGrafter"/>
</dbReference>
<dbReference type="AlphaFoldDB" id="A0A6M8ED38"/>
<dbReference type="KEGG" id="paco:AACT_0658"/>
<keyword evidence="3" id="KW-1185">Reference proteome</keyword>
<evidence type="ECO:0000313" key="2">
    <source>
        <dbReference type="EMBL" id="QKE27862.1"/>
    </source>
</evidence>
<dbReference type="Pfam" id="PF13596">
    <property type="entry name" value="PAS_10"/>
    <property type="match status" value="1"/>
</dbReference>
<dbReference type="PANTHER" id="PTHR39966">
    <property type="entry name" value="BLL2471 PROTEIN-RELATED"/>
    <property type="match status" value="1"/>
</dbReference>
<dbReference type="EMBL" id="CP042652">
    <property type="protein sequence ID" value="QKE27862.1"/>
    <property type="molecule type" value="Genomic_DNA"/>
</dbReference>
<dbReference type="InterPro" id="IPR035965">
    <property type="entry name" value="PAS-like_dom_sf"/>
</dbReference>
<proteinExistence type="predicted"/>
<dbReference type="Pfam" id="PF01814">
    <property type="entry name" value="Hemerythrin"/>
    <property type="match status" value="1"/>
</dbReference>
<dbReference type="InterPro" id="IPR012312">
    <property type="entry name" value="Hemerythrin-like"/>
</dbReference>
<organism evidence="2 3">
    <name type="scientific">Arcobacter acticola</name>
    <dbReference type="NCBI Taxonomy" id="1849015"/>
    <lineage>
        <taxon>Bacteria</taxon>
        <taxon>Pseudomonadati</taxon>
        <taxon>Campylobacterota</taxon>
        <taxon>Epsilonproteobacteria</taxon>
        <taxon>Campylobacterales</taxon>
        <taxon>Arcobacteraceae</taxon>
        <taxon>Arcobacter</taxon>
    </lineage>
</organism>
<dbReference type="Gene3D" id="3.30.450.20">
    <property type="entry name" value="PAS domain"/>
    <property type="match status" value="1"/>
</dbReference>
<accession>A0A6M8ED38</accession>
<evidence type="ECO:0000259" key="1">
    <source>
        <dbReference type="Pfam" id="PF01814"/>
    </source>
</evidence>
<dbReference type="Gene3D" id="1.20.120.520">
    <property type="entry name" value="nmb1532 protein domain like"/>
    <property type="match status" value="1"/>
</dbReference>
<dbReference type="Proteomes" id="UP000503483">
    <property type="component" value="Chromosome"/>
</dbReference>
<reference evidence="2 3" key="1">
    <citation type="submission" date="2019-08" db="EMBL/GenBank/DDBJ databases">
        <title>Complete genome sequence of Arcobacter acticola.</title>
        <authorList>
            <person name="Miller W."/>
        </authorList>
    </citation>
    <scope>NUCLEOTIDE SEQUENCE [LARGE SCALE GENOMIC DNA]</scope>
    <source>
        <strain evidence="2 3">KCTC 52212</strain>
    </source>
</reference>
<dbReference type="RefSeq" id="WP_172124952.1">
    <property type="nucleotide sequence ID" value="NZ_CP042652.1"/>
</dbReference>
<gene>
    <name evidence="2" type="ORF">AACT_0658</name>
</gene>
<protein>
    <submittedName>
        <fullName evidence="2">PAS sensor-containing signal transduction protein</fullName>
    </submittedName>
</protein>
<evidence type="ECO:0000313" key="3">
    <source>
        <dbReference type="Proteomes" id="UP000503483"/>
    </source>
</evidence>
<dbReference type="PANTHER" id="PTHR39966:SF3">
    <property type="entry name" value="DUF438 DOMAIN-CONTAINING PROTEIN"/>
    <property type="match status" value="1"/>
</dbReference>
<name>A0A6M8ED38_9BACT</name>